<dbReference type="InterPro" id="IPR050481">
    <property type="entry name" value="UDP-glycosyltransf_plant"/>
</dbReference>
<dbReference type="FunFam" id="3.40.50.2000:FF:000087">
    <property type="entry name" value="Glycosyltransferase"/>
    <property type="match status" value="1"/>
</dbReference>
<sequence>MAEYRAPPEMAEIHIAMFPWFAMGHIIPYIHLANDLAARGLKISFLLPKKTLLKVQHQNLHPNLITFHPLSVPDLDGLPPGTETVCNIPLPNQHLVALAMDLMRENVRDILSATKPNLVFYDFAYWIPDITKQLGIKSASYHVVSATALAFVMVPARFVPKDRPMTEDELRKIPHGYPSTTVMPRGHELLTLNNLSRPFGEGMISFYERITTSIKSGDTVCIRTCREVEGKYCDYIASQYGKSVLLTGMTLPETAAKTTPLEERWDKWLGGFEAESVVFCAFGSQYVPEKDQFQELVLGFELTGLPFFIVMKPPVGCTTIEDALPDGFEERVKGRGVVHGGWVQQPEILSHPSVGCFVTHCGFGSMWEALMSDNQIVVVPNMRDHLMQARLLVEELKVAVEVKKDENKWFSKESLSEAIKCVMDKDSDVGIMVKKNHSELKQVLGKPGLMSVYIDKFVNNLQELVLTP</sequence>
<evidence type="ECO:0000313" key="7">
    <source>
        <dbReference type="Proteomes" id="UP000796880"/>
    </source>
</evidence>
<gene>
    <name evidence="6" type="ORF">FNV43_RR16375</name>
</gene>
<dbReference type="PROSITE" id="PS00375">
    <property type="entry name" value="UDPGT"/>
    <property type="match status" value="1"/>
</dbReference>
<dbReference type="Proteomes" id="UP000796880">
    <property type="component" value="Unassembled WGS sequence"/>
</dbReference>
<evidence type="ECO:0000256" key="3">
    <source>
        <dbReference type="ARBA" id="ARBA00022679"/>
    </source>
</evidence>
<proteinExistence type="inferred from homology"/>
<comment type="caution">
    <text evidence="6">The sequence shown here is derived from an EMBL/GenBank/DDBJ whole genome shotgun (WGS) entry which is preliminary data.</text>
</comment>
<dbReference type="SUPFAM" id="SSF53756">
    <property type="entry name" value="UDP-Glycosyltransferase/glycogen phosphorylase"/>
    <property type="match status" value="1"/>
</dbReference>
<dbReference type="FunFam" id="3.40.50.2000:FF:000037">
    <property type="entry name" value="Glycosyltransferase"/>
    <property type="match status" value="1"/>
</dbReference>
<dbReference type="GO" id="GO:0035251">
    <property type="term" value="F:UDP-glucosyltransferase activity"/>
    <property type="evidence" value="ECO:0007669"/>
    <property type="project" value="InterPro"/>
</dbReference>
<protein>
    <recommendedName>
        <fullName evidence="5">Glycosyltransferase</fullName>
        <ecNumber evidence="5">2.4.1.-</ecNumber>
    </recommendedName>
</protein>
<keyword evidence="2 4" id="KW-0328">Glycosyltransferase</keyword>
<comment type="similarity">
    <text evidence="1 4">Belongs to the UDP-glycosyltransferase family.</text>
</comment>
<evidence type="ECO:0000256" key="2">
    <source>
        <dbReference type="ARBA" id="ARBA00022676"/>
    </source>
</evidence>
<dbReference type="PANTHER" id="PTHR48049">
    <property type="entry name" value="GLYCOSYLTRANSFERASE"/>
    <property type="match status" value="1"/>
</dbReference>
<dbReference type="EMBL" id="VOIH02000007">
    <property type="protein sequence ID" value="KAF3442459.1"/>
    <property type="molecule type" value="Genomic_DNA"/>
</dbReference>
<evidence type="ECO:0000256" key="5">
    <source>
        <dbReference type="RuleBase" id="RU362057"/>
    </source>
</evidence>
<dbReference type="EC" id="2.4.1.-" evidence="5"/>
<dbReference type="InterPro" id="IPR002213">
    <property type="entry name" value="UDP_glucos_trans"/>
</dbReference>
<reference evidence="6" key="1">
    <citation type="submission" date="2020-03" db="EMBL/GenBank/DDBJ databases">
        <title>A high-quality chromosome-level genome assembly of a woody plant with both climbing and erect habits, Rhamnella rubrinervis.</title>
        <authorList>
            <person name="Lu Z."/>
            <person name="Yang Y."/>
            <person name="Zhu X."/>
            <person name="Sun Y."/>
        </authorList>
    </citation>
    <scope>NUCLEOTIDE SEQUENCE</scope>
    <source>
        <strain evidence="6">BYM</strain>
        <tissue evidence="6">Leaf</tissue>
    </source>
</reference>
<dbReference type="AlphaFoldDB" id="A0A8K0MBV5"/>
<dbReference type="Gene3D" id="3.40.50.2000">
    <property type="entry name" value="Glycogen Phosphorylase B"/>
    <property type="match status" value="2"/>
</dbReference>
<keyword evidence="3 4" id="KW-0808">Transferase</keyword>
<organism evidence="6 7">
    <name type="scientific">Rhamnella rubrinervis</name>
    <dbReference type="NCBI Taxonomy" id="2594499"/>
    <lineage>
        <taxon>Eukaryota</taxon>
        <taxon>Viridiplantae</taxon>
        <taxon>Streptophyta</taxon>
        <taxon>Embryophyta</taxon>
        <taxon>Tracheophyta</taxon>
        <taxon>Spermatophyta</taxon>
        <taxon>Magnoliopsida</taxon>
        <taxon>eudicotyledons</taxon>
        <taxon>Gunneridae</taxon>
        <taxon>Pentapetalae</taxon>
        <taxon>rosids</taxon>
        <taxon>fabids</taxon>
        <taxon>Rosales</taxon>
        <taxon>Rhamnaceae</taxon>
        <taxon>rhamnoid group</taxon>
        <taxon>Rhamneae</taxon>
        <taxon>Rhamnella</taxon>
    </lineage>
</organism>
<keyword evidence="7" id="KW-1185">Reference proteome</keyword>
<evidence type="ECO:0000256" key="1">
    <source>
        <dbReference type="ARBA" id="ARBA00009995"/>
    </source>
</evidence>
<accession>A0A8K0MBV5</accession>
<dbReference type="CDD" id="cd03784">
    <property type="entry name" value="GT1_Gtf-like"/>
    <property type="match status" value="1"/>
</dbReference>
<evidence type="ECO:0000313" key="6">
    <source>
        <dbReference type="EMBL" id="KAF3442459.1"/>
    </source>
</evidence>
<dbReference type="Pfam" id="PF00201">
    <property type="entry name" value="UDPGT"/>
    <property type="match status" value="1"/>
</dbReference>
<evidence type="ECO:0000256" key="4">
    <source>
        <dbReference type="RuleBase" id="RU003718"/>
    </source>
</evidence>
<dbReference type="PANTHER" id="PTHR48049:SF91">
    <property type="entry name" value="UDP-GLYCOSYLTRANSFERASE 79B7-RELATED"/>
    <property type="match status" value="1"/>
</dbReference>
<dbReference type="InterPro" id="IPR035595">
    <property type="entry name" value="UDP_glycos_trans_CS"/>
</dbReference>
<dbReference type="OrthoDB" id="5835829at2759"/>
<name>A0A8K0MBV5_9ROSA</name>